<dbReference type="Pfam" id="PF18906">
    <property type="entry name" value="Phage_tube_2"/>
    <property type="match status" value="1"/>
</dbReference>
<accession>A0A7X5UB49</accession>
<protein>
    <recommendedName>
        <fullName evidence="3">Phage tail protein</fullName>
    </recommendedName>
</protein>
<evidence type="ECO:0000313" key="1">
    <source>
        <dbReference type="EMBL" id="NII07261.1"/>
    </source>
</evidence>
<dbReference type="Proteomes" id="UP000490980">
    <property type="component" value="Unassembled WGS sequence"/>
</dbReference>
<dbReference type="InterPro" id="IPR044000">
    <property type="entry name" value="Phage_tube_2"/>
</dbReference>
<dbReference type="AlphaFoldDB" id="A0A7X5UB49"/>
<sequence length="316" mass="34390">MTAGIAASGARAAYFYALENADGTLPVNPAFKPIRLTQNGLQEQANDIQSNELVPDRHRRAARRGATSVSGDIVGELSFGTFDDLIEAAFCGTWVNNVLKTGAVRRGFAILKRNLDINVDTIYRGCQINTLKFACPLQEKITVTFSVVGKSEESYTVPGSATFAQPTTTDYMTTFDGSLAIDTADLNSATDLNITLANNIEAKYSLMNRPAYAMKIGMIDVTGDLSAYIEDDSLKQRYRNEVDTEMAVTMTDKATAGNSYVLTLPRQRFTSAQDSFNGDDLGIQQLNIRSLYDTTSTTELQIQRVAYVPPAPPQGG</sequence>
<keyword evidence="2" id="KW-1185">Reference proteome</keyword>
<organism evidence="1 2">
    <name type="scientific">Luteibacter anthropi</name>
    <dbReference type="NCBI Taxonomy" id="564369"/>
    <lineage>
        <taxon>Bacteria</taxon>
        <taxon>Pseudomonadati</taxon>
        <taxon>Pseudomonadota</taxon>
        <taxon>Gammaproteobacteria</taxon>
        <taxon>Lysobacterales</taxon>
        <taxon>Rhodanobacteraceae</taxon>
        <taxon>Luteibacter</taxon>
    </lineage>
</organism>
<dbReference type="RefSeq" id="WP_166948983.1">
    <property type="nucleotide sequence ID" value="NZ_JAARLZ010000006.1"/>
</dbReference>
<name>A0A7X5UB49_9GAMM</name>
<gene>
    <name evidence="1" type="ORF">HBF25_12790</name>
</gene>
<reference evidence="1 2" key="1">
    <citation type="submission" date="2020-03" db="EMBL/GenBank/DDBJ databases">
        <authorList>
            <person name="Lai Q."/>
        </authorList>
    </citation>
    <scope>NUCLEOTIDE SEQUENCE [LARGE SCALE GENOMIC DNA]</scope>
    <source>
        <strain evidence="1 2">CCUG 25036</strain>
    </source>
</reference>
<evidence type="ECO:0008006" key="3">
    <source>
        <dbReference type="Google" id="ProtNLM"/>
    </source>
</evidence>
<comment type="caution">
    <text evidence="1">The sequence shown here is derived from an EMBL/GenBank/DDBJ whole genome shotgun (WGS) entry which is preliminary data.</text>
</comment>
<proteinExistence type="predicted"/>
<evidence type="ECO:0000313" key="2">
    <source>
        <dbReference type="Proteomes" id="UP000490980"/>
    </source>
</evidence>
<dbReference type="EMBL" id="JAARLZ010000006">
    <property type="protein sequence ID" value="NII07261.1"/>
    <property type="molecule type" value="Genomic_DNA"/>
</dbReference>